<proteinExistence type="inferred from homology"/>
<dbReference type="GO" id="GO:0016020">
    <property type="term" value="C:membrane"/>
    <property type="evidence" value="ECO:0007669"/>
    <property type="project" value="InterPro"/>
</dbReference>
<evidence type="ECO:0000259" key="9">
    <source>
        <dbReference type="Pfam" id="PF25975"/>
    </source>
</evidence>
<dbReference type="Gene3D" id="2.40.420.20">
    <property type="match status" value="1"/>
</dbReference>
<dbReference type="GO" id="GO:0046914">
    <property type="term" value="F:transition metal ion binding"/>
    <property type="evidence" value="ECO:0007669"/>
    <property type="project" value="TreeGrafter"/>
</dbReference>
<dbReference type="Gene3D" id="2.40.30.170">
    <property type="match status" value="1"/>
</dbReference>
<evidence type="ECO:0000256" key="1">
    <source>
        <dbReference type="ARBA" id="ARBA00009477"/>
    </source>
</evidence>
<evidence type="ECO:0000313" key="11">
    <source>
        <dbReference type="Proteomes" id="UP000507962"/>
    </source>
</evidence>
<organism evidence="10 11">
    <name type="scientific">Desulfoluna butyratoxydans</name>
    <dbReference type="NCBI Taxonomy" id="231438"/>
    <lineage>
        <taxon>Bacteria</taxon>
        <taxon>Pseudomonadati</taxon>
        <taxon>Thermodesulfobacteriota</taxon>
        <taxon>Desulfobacteria</taxon>
        <taxon>Desulfobacterales</taxon>
        <taxon>Desulfolunaceae</taxon>
        <taxon>Desulfoluna</taxon>
    </lineage>
</organism>
<dbReference type="Pfam" id="PF25975">
    <property type="entry name" value="CzcB_C"/>
    <property type="match status" value="1"/>
</dbReference>
<dbReference type="RefSeq" id="WP_180138762.1">
    <property type="nucleotide sequence ID" value="NZ_CAADHO010000002.1"/>
</dbReference>
<dbReference type="SUPFAM" id="SSF111369">
    <property type="entry name" value="HlyD-like secretion proteins"/>
    <property type="match status" value="1"/>
</dbReference>
<dbReference type="GO" id="GO:0060003">
    <property type="term" value="P:copper ion export"/>
    <property type="evidence" value="ECO:0007669"/>
    <property type="project" value="TreeGrafter"/>
</dbReference>
<gene>
    <name evidence="10" type="ORF">MSL71_17010</name>
</gene>
<feature type="domain" description="CusB-like three alpha-helical bundle" evidence="6">
    <location>
        <begin position="213"/>
        <end position="266"/>
    </location>
</feature>
<dbReference type="GO" id="GO:0015679">
    <property type="term" value="P:plasma membrane copper ion transport"/>
    <property type="evidence" value="ECO:0007669"/>
    <property type="project" value="TreeGrafter"/>
</dbReference>
<feature type="domain" description="CzcB-like C-terminal circularly permuted SH3-like" evidence="9">
    <location>
        <begin position="388"/>
        <end position="449"/>
    </location>
</feature>
<dbReference type="PANTHER" id="PTHR30097">
    <property type="entry name" value="CATION EFFLUX SYSTEM PROTEIN CUSB"/>
    <property type="match status" value="1"/>
</dbReference>
<dbReference type="InterPro" id="IPR058791">
    <property type="entry name" value="3HB_CusB"/>
</dbReference>
<reference evidence="10 11" key="1">
    <citation type="submission" date="2019-03" db="EMBL/GenBank/DDBJ databases">
        <authorList>
            <person name="Nijsse B."/>
        </authorList>
    </citation>
    <scope>NUCLEOTIDE SEQUENCE [LARGE SCALE GENOMIC DNA]</scope>
    <source>
        <strain evidence="10">Desulfoluna butyratoxydans MSL71</strain>
    </source>
</reference>
<dbReference type="FunFam" id="2.40.30.170:FF:000010">
    <property type="entry name" value="Efflux RND transporter periplasmic adaptor subunit"/>
    <property type="match status" value="1"/>
</dbReference>
<keyword evidence="4" id="KW-0812">Transmembrane</keyword>
<dbReference type="Pfam" id="PF25954">
    <property type="entry name" value="Beta-barrel_RND_2"/>
    <property type="match status" value="1"/>
</dbReference>
<sequence>MTRKRNVPKWAWAAGIVVILAVVGVGMALTMHRAGPAATGTTGVAHGDHTHETEAELWTCSMHPFIVLDEPGDCPVCGMALIPKAVEAPALAQDKERVVAYWRAPMNPAEIYDAPGKSAMGMDLVPVYEDELVGGVEIRIDPVVEQNMGVRIQAAERARLARSVHTWGHVTWDETRTYDISPRFSGWIQTLHANFEGQNVKKGDPLFTVYSPELIAAQEEYLHARQRLGGPGSGYNERLLASAKRKLLNYAMAPSEIRRAEKRGRALDTVTITSPYNGVVVDKRAVEGRYFGAGTTLFTVSDLSRVWVEAHVYEYEVARVRAGQQASMVLPFSPGESRTGKVAFVYPFMEGKTRDITVRMEFDNDDAFLKPDMYANVTIETGTGDSGVVIPSEAVLRSGSKETVFVRTGKGRYTPREVLTGVTLDDGRLHVLQGVAPGDQVVVSGQFLLDSESQLKEAVAKMMEAVNPPAPEARSMDSKEDDFLEDM</sequence>
<dbReference type="Proteomes" id="UP000507962">
    <property type="component" value="Unassembled WGS sequence"/>
</dbReference>
<evidence type="ECO:0000259" key="8">
    <source>
        <dbReference type="Pfam" id="PF25954"/>
    </source>
</evidence>
<dbReference type="Pfam" id="PF19335">
    <property type="entry name" value="HMBD"/>
    <property type="match status" value="2"/>
</dbReference>
<dbReference type="EMBL" id="CAADHO010000002">
    <property type="protein sequence ID" value="VFQ44057.1"/>
    <property type="molecule type" value="Genomic_DNA"/>
</dbReference>
<dbReference type="InterPro" id="IPR006143">
    <property type="entry name" value="RND_pump_MFP"/>
</dbReference>
<dbReference type="InterPro" id="IPR045800">
    <property type="entry name" value="HMBD"/>
</dbReference>
<dbReference type="Pfam" id="PF25869">
    <property type="entry name" value="3HB_CusB"/>
    <property type="match status" value="1"/>
</dbReference>
<dbReference type="InterPro" id="IPR058792">
    <property type="entry name" value="Beta-barrel_RND_2"/>
</dbReference>
<evidence type="ECO:0000259" key="5">
    <source>
        <dbReference type="Pfam" id="PF19335"/>
    </source>
</evidence>
<keyword evidence="11" id="KW-1185">Reference proteome</keyword>
<keyword evidence="4" id="KW-1133">Transmembrane helix</keyword>
<feature type="transmembrane region" description="Helical" evidence="4">
    <location>
        <begin position="12"/>
        <end position="31"/>
    </location>
</feature>
<dbReference type="NCBIfam" id="TIGR01730">
    <property type="entry name" value="RND_mfp"/>
    <property type="match status" value="1"/>
</dbReference>
<feature type="domain" description="Heavy metal binding" evidence="5">
    <location>
        <begin position="58"/>
        <end position="84"/>
    </location>
</feature>
<evidence type="ECO:0000256" key="4">
    <source>
        <dbReference type="SAM" id="Phobius"/>
    </source>
</evidence>
<keyword evidence="2" id="KW-0813">Transport</keyword>
<evidence type="ECO:0000256" key="2">
    <source>
        <dbReference type="ARBA" id="ARBA00022448"/>
    </source>
</evidence>
<evidence type="ECO:0000313" key="10">
    <source>
        <dbReference type="EMBL" id="VFQ44057.1"/>
    </source>
</evidence>
<dbReference type="InterPro" id="IPR058790">
    <property type="entry name" value="BSH_CusB"/>
</dbReference>
<accession>A0A4U8YKP2</accession>
<feature type="region of interest" description="Disordered" evidence="3">
    <location>
        <begin position="467"/>
        <end position="487"/>
    </location>
</feature>
<feature type="domain" description="Heavy metal binding" evidence="5">
    <location>
        <begin position="102"/>
        <end position="127"/>
    </location>
</feature>
<feature type="domain" description="CusB-like beta-barrel" evidence="8">
    <location>
        <begin position="305"/>
        <end position="381"/>
    </location>
</feature>
<dbReference type="InterPro" id="IPR051909">
    <property type="entry name" value="MFP_Cation_Efflux"/>
</dbReference>
<evidence type="ECO:0000256" key="3">
    <source>
        <dbReference type="SAM" id="MobiDB-lite"/>
    </source>
</evidence>
<keyword evidence="4" id="KW-0472">Membrane</keyword>
<protein>
    <submittedName>
        <fullName evidence="10">Rnd efflux pump membrane fusion protein</fullName>
    </submittedName>
</protein>
<dbReference type="InterPro" id="IPR058649">
    <property type="entry name" value="CzcB_C"/>
</dbReference>
<dbReference type="GO" id="GO:0030288">
    <property type="term" value="C:outer membrane-bounded periplasmic space"/>
    <property type="evidence" value="ECO:0007669"/>
    <property type="project" value="TreeGrafter"/>
</dbReference>
<dbReference type="PANTHER" id="PTHR30097:SF15">
    <property type="entry name" value="CATION EFFLUX SYSTEM PROTEIN CUSB"/>
    <property type="match status" value="1"/>
</dbReference>
<evidence type="ECO:0000259" key="6">
    <source>
        <dbReference type="Pfam" id="PF25869"/>
    </source>
</evidence>
<dbReference type="AlphaFoldDB" id="A0A4U8YKP2"/>
<evidence type="ECO:0000259" key="7">
    <source>
        <dbReference type="Pfam" id="PF25919"/>
    </source>
</evidence>
<feature type="domain" description="CusB-like barrel-sandwich hybrid" evidence="7">
    <location>
        <begin position="180"/>
        <end position="300"/>
    </location>
</feature>
<comment type="similarity">
    <text evidence="1">Belongs to the membrane fusion protein (MFP) (TC 8.A.1) family.</text>
</comment>
<dbReference type="Pfam" id="PF25919">
    <property type="entry name" value="BSH_CusB"/>
    <property type="match status" value="1"/>
</dbReference>
<dbReference type="Gene3D" id="2.40.50.100">
    <property type="match status" value="1"/>
</dbReference>
<dbReference type="GO" id="GO:0022857">
    <property type="term" value="F:transmembrane transporter activity"/>
    <property type="evidence" value="ECO:0007669"/>
    <property type="project" value="InterPro"/>
</dbReference>
<name>A0A4U8YKP2_9BACT</name>